<dbReference type="WBParaSite" id="maker-uti_cns_0047221-snap-gene-0.7-mRNA-1">
    <property type="protein sequence ID" value="maker-uti_cns_0047221-snap-gene-0.7-mRNA-1"/>
    <property type="gene ID" value="maker-uti_cns_0047221-snap-gene-0.7"/>
</dbReference>
<proteinExistence type="predicted"/>
<protein>
    <submittedName>
        <fullName evidence="2">Class I SAM-dependent methyltransferase</fullName>
    </submittedName>
</protein>
<dbReference type="SUPFAM" id="SSF53335">
    <property type="entry name" value="S-adenosyl-L-methionine-dependent methyltransferases"/>
    <property type="match status" value="1"/>
</dbReference>
<sequence>MSAFYGPESPRPFSVISERYQRDVPIQRQLPAIDDGSQFSFGDEYNKAICDSVSRLAEINVDDLVCYVGPKKGSLAKVLEQRLKLVKGIQEVTPGEIVYEAAKTGRLIPVSVVNSEAEEHFSQLASQRDDDEDSPPIRYDKVIVRDSLEYLQDRKTFYMNAMRCLRPQGSLLIIQRPADMITLPYYSEARDRVQDSDVPVVDTINEIQSLGFDVEWDIIALPVLLSRTQWLSLLYHRYPNHLEVTSDADVTSGVRELSEGSLKYMWDRLEFTDRLLFVSVSQPLQSDALPECRRHGGSVLTTEPAPLIFTMPISPEMRPMVRDDNSEELERRRRLAAESRKEWFGTFCMENWRHVDSSVIPSQLTSRRV</sequence>
<accession>A0A1I8JFB5</accession>
<dbReference type="OrthoDB" id="10015857at2759"/>
<dbReference type="Gene3D" id="3.40.50.150">
    <property type="entry name" value="Vaccinia Virus protein VP39"/>
    <property type="match status" value="1"/>
</dbReference>
<dbReference type="AlphaFoldDB" id="A0A1I8JFB5"/>
<evidence type="ECO:0000313" key="2">
    <source>
        <dbReference type="WBParaSite" id="maker-uti_cns_0047221-snap-gene-0.7-mRNA-1"/>
    </source>
</evidence>
<dbReference type="Proteomes" id="UP000095280">
    <property type="component" value="Unplaced"/>
</dbReference>
<evidence type="ECO:0000313" key="1">
    <source>
        <dbReference type="Proteomes" id="UP000095280"/>
    </source>
</evidence>
<reference evidence="2" key="1">
    <citation type="submission" date="2016-11" db="UniProtKB">
        <authorList>
            <consortium name="WormBaseParasite"/>
        </authorList>
    </citation>
    <scope>IDENTIFICATION</scope>
</reference>
<dbReference type="InterPro" id="IPR029063">
    <property type="entry name" value="SAM-dependent_MTases_sf"/>
</dbReference>
<keyword evidence="1" id="KW-1185">Reference proteome</keyword>
<name>A0A1I8JFB5_9PLAT</name>
<organism evidence="1 2">
    <name type="scientific">Macrostomum lignano</name>
    <dbReference type="NCBI Taxonomy" id="282301"/>
    <lineage>
        <taxon>Eukaryota</taxon>
        <taxon>Metazoa</taxon>
        <taxon>Spiralia</taxon>
        <taxon>Lophotrochozoa</taxon>
        <taxon>Platyhelminthes</taxon>
        <taxon>Rhabditophora</taxon>
        <taxon>Macrostomorpha</taxon>
        <taxon>Macrostomida</taxon>
        <taxon>Macrostomidae</taxon>
        <taxon>Macrostomum</taxon>
    </lineage>
</organism>